<keyword evidence="3" id="KW-1185">Reference proteome</keyword>
<protein>
    <submittedName>
        <fullName evidence="2">Uncharacterized protein</fullName>
    </submittedName>
</protein>
<gene>
    <name evidence="2" type="ORF">F0562_030279</name>
</gene>
<evidence type="ECO:0000313" key="3">
    <source>
        <dbReference type="Proteomes" id="UP000325577"/>
    </source>
</evidence>
<dbReference type="Proteomes" id="UP000325577">
    <property type="component" value="Linkage Group LG17"/>
</dbReference>
<proteinExistence type="predicted"/>
<dbReference type="PANTHER" id="PTHR37392:SF1">
    <property type="entry name" value="OS09G0556800 PROTEIN"/>
    <property type="match status" value="1"/>
</dbReference>
<sequence length="447" mass="50768">MVYTYTPTYYFSLHNSITSLCKNIIPFSFKKRRLPAIMASKKSLSKQQSENLKWQQDSFHQILKLMGLCQEGILPEAEFSAFRSHLLGTLIASPPGHEEPTTLSDKLIFLQELLYAKCISEDEYHSSKRPLLQRLAVQGAEIEARDMTVGTPKQSSDEEWSVIDLKDDQCLLGKGSLNSENKLKHRSAMKRIKGAASVFSFVSSQKNKKIKEDKDTVDKTLFQREQRGGNWDGEKWKRSDSEDETAPLPLGERSDSEAVLGSCCLVKSPIIGGGPDTQQIKRKLHSNPPTDFFIDKVLGEQIKEVSRIRTELIATNPNLQSSSWCDQYGGVVTDVVKKELKNHVGEMGSLPNAGRQNHNSSKRWTTFDDDDDENCHPNLFIHQDHSFPMKQEKFTALKDDHHAYNTKSSSKFFKNNPFFPDYDHSESAFCQDKNPFWSPRHGSSMIL</sequence>
<reference evidence="2 3" key="1">
    <citation type="submission" date="2019-09" db="EMBL/GenBank/DDBJ databases">
        <title>A chromosome-level genome assembly of the Chinese tupelo Nyssa sinensis.</title>
        <authorList>
            <person name="Yang X."/>
            <person name="Kang M."/>
            <person name="Yang Y."/>
            <person name="Xiong H."/>
            <person name="Wang M."/>
            <person name="Zhang Z."/>
            <person name="Wang Z."/>
            <person name="Wu H."/>
            <person name="Ma T."/>
            <person name="Liu J."/>
            <person name="Xi Z."/>
        </authorList>
    </citation>
    <scope>NUCLEOTIDE SEQUENCE [LARGE SCALE GENOMIC DNA]</scope>
    <source>
        <strain evidence="2">J267</strain>
        <tissue evidence="2">Leaf</tissue>
    </source>
</reference>
<feature type="compositionally biased region" description="Basic and acidic residues" evidence="1">
    <location>
        <begin position="219"/>
        <end position="240"/>
    </location>
</feature>
<name>A0A5J5AZJ5_9ASTE</name>
<dbReference type="AlphaFoldDB" id="A0A5J5AZJ5"/>
<feature type="region of interest" description="Disordered" evidence="1">
    <location>
        <begin position="219"/>
        <end position="252"/>
    </location>
</feature>
<accession>A0A5J5AZJ5</accession>
<dbReference type="PANTHER" id="PTHR37392">
    <property type="entry name" value="OS09G0556800 PROTEIN"/>
    <property type="match status" value="1"/>
</dbReference>
<organism evidence="2 3">
    <name type="scientific">Nyssa sinensis</name>
    <dbReference type="NCBI Taxonomy" id="561372"/>
    <lineage>
        <taxon>Eukaryota</taxon>
        <taxon>Viridiplantae</taxon>
        <taxon>Streptophyta</taxon>
        <taxon>Embryophyta</taxon>
        <taxon>Tracheophyta</taxon>
        <taxon>Spermatophyta</taxon>
        <taxon>Magnoliopsida</taxon>
        <taxon>eudicotyledons</taxon>
        <taxon>Gunneridae</taxon>
        <taxon>Pentapetalae</taxon>
        <taxon>asterids</taxon>
        <taxon>Cornales</taxon>
        <taxon>Nyssaceae</taxon>
        <taxon>Nyssa</taxon>
    </lineage>
</organism>
<evidence type="ECO:0000256" key="1">
    <source>
        <dbReference type="SAM" id="MobiDB-lite"/>
    </source>
</evidence>
<evidence type="ECO:0000313" key="2">
    <source>
        <dbReference type="EMBL" id="KAA8535276.1"/>
    </source>
</evidence>
<dbReference type="OrthoDB" id="1904025at2759"/>
<dbReference type="EMBL" id="CM018040">
    <property type="protein sequence ID" value="KAA8535276.1"/>
    <property type="molecule type" value="Genomic_DNA"/>
</dbReference>